<dbReference type="GO" id="GO:1900223">
    <property type="term" value="P:positive regulation of amyloid-beta clearance"/>
    <property type="evidence" value="ECO:0007669"/>
    <property type="project" value="UniProtKB-ARBA"/>
</dbReference>
<dbReference type="InterPro" id="IPR007110">
    <property type="entry name" value="Ig-like_dom"/>
</dbReference>
<protein>
    <recommendedName>
        <fullName evidence="15">Triggering receptor expressed on myeloid cells 2</fullName>
    </recommendedName>
    <alternativeName>
        <fullName evidence="16">Triggering receptor expressed on monocytes 2</fullName>
    </alternativeName>
</protein>
<keyword evidence="7 18" id="KW-1133">Transmembrane helix</keyword>
<dbReference type="GO" id="GO:0008289">
    <property type="term" value="F:lipid binding"/>
    <property type="evidence" value="ECO:0007669"/>
    <property type="project" value="UniProtKB-KW"/>
</dbReference>
<dbReference type="PROSITE" id="PS50835">
    <property type="entry name" value="IG_LIKE"/>
    <property type="match status" value="1"/>
</dbReference>
<dbReference type="CDD" id="cd05716">
    <property type="entry name" value="IgV_pIgR_like"/>
    <property type="match status" value="1"/>
</dbReference>
<organism evidence="20 21">
    <name type="scientific">Antrostomus carolinensis</name>
    <name type="common">Chuck-will's-widow</name>
    <name type="synonym">Caprimulgus carolinensis</name>
    <dbReference type="NCBI Taxonomy" id="279965"/>
    <lineage>
        <taxon>Eukaryota</taxon>
        <taxon>Metazoa</taxon>
        <taxon>Chordata</taxon>
        <taxon>Craniata</taxon>
        <taxon>Vertebrata</taxon>
        <taxon>Euteleostomi</taxon>
        <taxon>Archelosauria</taxon>
        <taxon>Archosauria</taxon>
        <taxon>Dinosauria</taxon>
        <taxon>Saurischia</taxon>
        <taxon>Theropoda</taxon>
        <taxon>Coelurosauria</taxon>
        <taxon>Aves</taxon>
        <taxon>Neognathae</taxon>
        <taxon>Neoaves</taxon>
        <taxon>Strisores</taxon>
        <taxon>Caprimulgiformes</taxon>
        <taxon>Caprimulgidae</taxon>
        <taxon>Antrostomus</taxon>
    </lineage>
</organism>
<comment type="subunit">
    <text evidence="14">Monomer. After ectodomain shedding, the extracellular domain oligomerizes, which is enhanced and stabilized by binding of phosphatidylserine. Interacts with TYROBP/DAP12. Interaction with TYROBP is required for stabilization of the TREM2 C-terminal fragment (TREM2-CTF) which is produced by proteolytic processing. Interacts with PLXNA1 (via TIG domains); the interaction mediates SEMA6D binding and signaling through TYROBP.</text>
</comment>
<evidence type="ECO:0000256" key="14">
    <source>
        <dbReference type="ARBA" id="ARBA00062942"/>
    </source>
</evidence>
<evidence type="ECO:0000256" key="4">
    <source>
        <dbReference type="ARBA" id="ARBA00022525"/>
    </source>
</evidence>
<keyword evidence="11 20" id="KW-0675">Receptor</keyword>
<dbReference type="GO" id="GO:0070374">
    <property type="term" value="P:positive regulation of ERK1 and ERK2 cascade"/>
    <property type="evidence" value="ECO:0007669"/>
    <property type="project" value="UniProtKB-ARBA"/>
</dbReference>
<dbReference type="Gene3D" id="2.60.40.10">
    <property type="entry name" value="Immunoglobulins"/>
    <property type="match status" value="1"/>
</dbReference>
<evidence type="ECO:0000256" key="8">
    <source>
        <dbReference type="ARBA" id="ARBA00023121"/>
    </source>
</evidence>
<reference evidence="20 21" key="1">
    <citation type="submission" date="2014-04" db="EMBL/GenBank/DDBJ databases">
        <title>Genome evolution of avian class.</title>
        <authorList>
            <person name="Zhang G."/>
            <person name="Li C."/>
        </authorList>
    </citation>
    <scope>NUCLEOTIDE SEQUENCE [LARGE SCALE GENOMIC DNA]</scope>
    <source>
        <strain evidence="20">BGI_N321</strain>
    </source>
</reference>
<feature type="region of interest" description="Disordered" evidence="17">
    <location>
        <begin position="174"/>
        <end position="205"/>
    </location>
</feature>
<dbReference type="PANTHER" id="PTHR16423">
    <property type="entry name" value="TREM-LIKE TRANSCRIPT PROTEIN"/>
    <property type="match status" value="1"/>
</dbReference>
<accession>A0A094LL82</accession>
<evidence type="ECO:0000313" key="21">
    <source>
        <dbReference type="Proteomes" id="UP000053620"/>
    </source>
</evidence>
<dbReference type="AlphaFoldDB" id="A0A094LL82"/>
<name>A0A094LL82_ANTCR</name>
<dbReference type="GO" id="GO:0150079">
    <property type="term" value="P:negative regulation of neuroinflammatory response"/>
    <property type="evidence" value="ECO:0007669"/>
    <property type="project" value="UniProtKB-ARBA"/>
</dbReference>
<dbReference type="GO" id="GO:0048468">
    <property type="term" value="P:cell development"/>
    <property type="evidence" value="ECO:0007669"/>
    <property type="project" value="UniProtKB-ARBA"/>
</dbReference>
<keyword evidence="12" id="KW-0325">Glycoprotein</keyword>
<evidence type="ECO:0000256" key="15">
    <source>
        <dbReference type="ARBA" id="ARBA00070587"/>
    </source>
</evidence>
<dbReference type="InterPro" id="IPR052314">
    <property type="entry name" value="Immune_rcpt_domain"/>
</dbReference>
<evidence type="ECO:0000256" key="9">
    <source>
        <dbReference type="ARBA" id="ARBA00023136"/>
    </source>
</evidence>
<dbReference type="SUPFAM" id="SSF48726">
    <property type="entry name" value="Immunoglobulin"/>
    <property type="match status" value="1"/>
</dbReference>
<dbReference type="Pfam" id="PF07686">
    <property type="entry name" value="V-set"/>
    <property type="match status" value="1"/>
</dbReference>
<keyword evidence="6" id="KW-0732">Signal</keyword>
<feature type="non-terminal residue" evidence="20">
    <location>
        <position position="205"/>
    </location>
</feature>
<dbReference type="InterPro" id="IPR013783">
    <property type="entry name" value="Ig-like_fold"/>
</dbReference>
<dbReference type="InterPro" id="IPR036179">
    <property type="entry name" value="Ig-like_dom_sf"/>
</dbReference>
<proteinExistence type="predicted"/>
<dbReference type="GO" id="GO:0007166">
    <property type="term" value="P:cell surface receptor signaling pathway"/>
    <property type="evidence" value="ECO:0007669"/>
    <property type="project" value="UniProtKB-ARBA"/>
</dbReference>
<dbReference type="GO" id="GO:1900226">
    <property type="term" value="P:negative regulation of NLRP3 inflammasome complex assembly"/>
    <property type="evidence" value="ECO:0007669"/>
    <property type="project" value="UniProtKB-ARBA"/>
</dbReference>
<keyword evidence="13" id="KW-0393">Immunoglobulin domain</keyword>
<dbReference type="FunFam" id="2.60.40.10:FF:001076">
    <property type="entry name" value="Triggering receptor expressed on myeloid cells 2"/>
    <property type="match status" value="1"/>
</dbReference>
<dbReference type="GO" id="GO:0080090">
    <property type="term" value="P:regulation of primary metabolic process"/>
    <property type="evidence" value="ECO:0007669"/>
    <property type="project" value="UniProtKB-ARBA"/>
</dbReference>
<dbReference type="GO" id="GO:0070201">
    <property type="term" value="P:regulation of establishment of protein localization"/>
    <property type="evidence" value="ECO:0007669"/>
    <property type="project" value="UniProtKB-ARBA"/>
</dbReference>
<dbReference type="GO" id="GO:0010628">
    <property type="term" value="P:positive regulation of gene expression"/>
    <property type="evidence" value="ECO:0007669"/>
    <property type="project" value="UniProtKB-ARBA"/>
</dbReference>
<sequence>ASHAAENVTVVYGMEGGTISVNCTYNPWKQRWREKSWCKQVDETKCQHVVSARRFWLPFLKNRNGSTSISDNVHEGVLTVTMKRLKKQDAGLYQCKSDYLGETNSLRKVQVEVLTAVLETQVPEKPSAVRSISSIPPEADFTVFYIIAGFLVTKFMVAVLIFIIGNSRKNRETEQKNSGLNEQQDFPFPGDLAHDGISPSWESTA</sequence>
<evidence type="ECO:0000256" key="6">
    <source>
        <dbReference type="ARBA" id="ARBA00022729"/>
    </source>
</evidence>
<evidence type="ECO:0000256" key="2">
    <source>
        <dbReference type="ARBA" id="ARBA00004613"/>
    </source>
</evidence>
<dbReference type="SMART" id="SM00409">
    <property type="entry name" value="IG"/>
    <property type="match status" value="1"/>
</dbReference>
<evidence type="ECO:0000256" key="3">
    <source>
        <dbReference type="ARBA" id="ARBA00022475"/>
    </source>
</evidence>
<dbReference type="GO" id="GO:0035176">
    <property type="term" value="P:social behavior"/>
    <property type="evidence" value="ECO:0007669"/>
    <property type="project" value="UniProtKB-ARBA"/>
</dbReference>
<evidence type="ECO:0000313" key="20">
    <source>
        <dbReference type="EMBL" id="KFZ64594.1"/>
    </source>
</evidence>
<dbReference type="GO" id="GO:1904141">
    <property type="term" value="P:positive regulation of microglial cell migration"/>
    <property type="evidence" value="ECO:0007669"/>
    <property type="project" value="UniProtKB-ARBA"/>
</dbReference>
<dbReference type="PANTHER" id="PTHR16423:SF6">
    <property type="entry name" value="TRIGGERING RECEPTOR EXPRESSED ON MYELOID CELLS 2-RELATED"/>
    <property type="match status" value="1"/>
</dbReference>
<dbReference type="GO" id="GO:0050850">
    <property type="term" value="P:positive regulation of calcium-mediated signaling"/>
    <property type="evidence" value="ECO:0007669"/>
    <property type="project" value="UniProtKB-ARBA"/>
</dbReference>
<feature type="non-terminal residue" evidence="20">
    <location>
        <position position="1"/>
    </location>
</feature>
<dbReference type="GO" id="GO:0048678">
    <property type="term" value="P:response to axon injury"/>
    <property type="evidence" value="ECO:0007669"/>
    <property type="project" value="UniProtKB-ARBA"/>
</dbReference>
<dbReference type="GO" id="GO:0150094">
    <property type="term" value="P:amyloid-beta clearance by cellular catabolic process"/>
    <property type="evidence" value="ECO:0007669"/>
    <property type="project" value="UniProtKB-ARBA"/>
</dbReference>
<dbReference type="GO" id="GO:1904646">
    <property type="term" value="P:cellular response to amyloid-beta"/>
    <property type="evidence" value="ECO:0007669"/>
    <property type="project" value="UniProtKB-ARBA"/>
</dbReference>
<dbReference type="GO" id="GO:1903829">
    <property type="term" value="P:positive regulation of protein localization"/>
    <property type="evidence" value="ECO:0007669"/>
    <property type="project" value="UniProtKB-ARBA"/>
</dbReference>
<dbReference type="GO" id="GO:1903980">
    <property type="term" value="P:positive regulation of microglial cell activation"/>
    <property type="evidence" value="ECO:0007669"/>
    <property type="project" value="UniProtKB-ARBA"/>
</dbReference>
<evidence type="ECO:0000256" key="1">
    <source>
        <dbReference type="ARBA" id="ARBA00004251"/>
    </source>
</evidence>
<keyword evidence="8" id="KW-0446">Lipid-binding</keyword>
<dbReference type="InterPro" id="IPR013106">
    <property type="entry name" value="Ig_V-set"/>
</dbReference>
<keyword evidence="10" id="KW-1015">Disulfide bond</keyword>
<keyword evidence="3" id="KW-1003">Cell membrane</keyword>
<evidence type="ECO:0000256" key="5">
    <source>
        <dbReference type="ARBA" id="ARBA00022692"/>
    </source>
</evidence>
<dbReference type="GO" id="GO:0005886">
    <property type="term" value="C:plasma membrane"/>
    <property type="evidence" value="ECO:0007669"/>
    <property type="project" value="UniProtKB-SubCell"/>
</dbReference>
<feature type="domain" description="Ig-like" evidence="19">
    <location>
        <begin position="6"/>
        <end position="112"/>
    </location>
</feature>
<comment type="subcellular location">
    <subcellularLocation>
        <location evidence="1">Cell membrane</location>
        <topology evidence="1">Single-pass type I membrane protein</topology>
    </subcellularLocation>
    <subcellularLocation>
        <location evidence="2">Secreted</location>
    </subcellularLocation>
</comment>
<dbReference type="GO" id="GO:0071396">
    <property type="term" value="P:cellular response to lipid"/>
    <property type="evidence" value="ECO:0007669"/>
    <property type="project" value="UniProtKB-ARBA"/>
</dbReference>
<dbReference type="GO" id="GO:0006955">
    <property type="term" value="P:immune response"/>
    <property type="evidence" value="ECO:0007669"/>
    <property type="project" value="UniProtKB-ARBA"/>
</dbReference>
<evidence type="ECO:0000256" key="12">
    <source>
        <dbReference type="ARBA" id="ARBA00023180"/>
    </source>
</evidence>
<evidence type="ECO:0000256" key="7">
    <source>
        <dbReference type="ARBA" id="ARBA00022989"/>
    </source>
</evidence>
<dbReference type="GO" id="GO:0006909">
    <property type="term" value="P:phagocytosis"/>
    <property type="evidence" value="ECO:0007669"/>
    <property type="project" value="UniProtKB-ARBA"/>
</dbReference>
<dbReference type="GO" id="GO:0097367">
    <property type="term" value="F:carbohydrate derivative binding"/>
    <property type="evidence" value="ECO:0007669"/>
    <property type="project" value="UniProtKB-ARBA"/>
</dbReference>
<dbReference type="InterPro" id="IPR003599">
    <property type="entry name" value="Ig_sub"/>
</dbReference>
<dbReference type="GO" id="GO:0051898">
    <property type="term" value="P:negative regulation of phosphatidylinositol 3-kinase/protein kinase B signal transduction"/>
    <property type="evidence" value="ECO:0007669"/>
    <property type="project" value="UniProtKB-ARBA"/>
</dbReference>
<evidence type="ECO:0000256" key="17">
    <source>
        <dbReference type="SAM" id="MobiDB-lite"/>
    </source>
</evidence>
<dbReference type="Proteomes" id="UP000053620">
    <property type="component" value="Unassembled WGS sequence"/>
</dbReference>
<evidence type="ECO:0000259" key="19">
    <source>
        <dbReference type="PROSITE" id="PS50835"/>
    </source>
</evidence>
<dbReference type="GO" id="GO:0060100">
    <property type="term" value="P:positive regulation of phagocytosis, engulfment"/>
    <property type="evidence" value="ECO:0007669"/>
    <property type="project" value="UniProtKB-ARBA"/>
</dbReference>
<dbReference type="GO" id="GO:0004888">
    <property type="term" value="F:transmembrane signaling receptor activity"/>
    <property type="evidence" value="ECO:0007669"/>
    <property type="project" value="UniProtKB-ARBA"/>
</dbReference>
<evidence type="ECO:0000256" key="11">
    <source>
        <dbReference type="ARBA" id="ARBA00023170"/>
    </source>
</evidence>
<feature type="transmembrane region" description="Helical" evidence="18">
    <location>
        <begin position="143"/>
        <end position="164"/>
    </location>
</feature>
<keyword evidence="4" id="KW-0964">Secreted</keyword>
<evidence type="ECO:0000256" key="10">
    <source>
        <dbReference type="ARBA" id="ARBA00023157"/>
    </source>
</evidence>
<evidence type="ECO:0000256" key="18">
    <source>
        <dbReference type="SAM" id="Phobius"/>
    </source>
</evidence>
<keyword evidence="5 18" id="KW-0812">Transmembrane</keyword>
<gene>
    <name evidence="20" type="ORF">N321_02700</name>
</gene>
<keyword evidence="9 18" id="KW-0472">Membrane</keyword>
<evidence type="ECO:0000256" key="13">
    <source>
        <dbReference type="ARBA" id="ARBA00023319"/>
    </source>
</evidence>
<dbReference type="EMBL" id="KL359704">
    <property type="protein sequence ID" value="KFZ64594.1"/>
    <property type="molecule type" value="Genomic_DNA"/>
</dbReference>
<evidence type="ECO:0000256" key="16">
    <source>
        <dbReference type="ARBA" id="ARBA00080837"/>
    </source>
</evidence>
<dbReference type="GO" id="GO:0009986">
    <property type="term" value="C:cell surface"/>
    <property type="evidence" value="ECO:0007669"/>
    <property type="project" value="TreeGrafter"/>
</dbReference>
<dbReference type="GO" id="GO:0120035">
    <property type="term" value="P:regulation of plasma membrane bounded cell projection organization"/>
    <property type="evidence" value="ECO:0007669"/>
    <property type="project" value="UniProtKB-ARBA"/>
</dbReference>
<keyword evidence="21" id="KW-1185">Reference proteome</keyword>
<dbReference type="GO" id="GO:0005576">
    <property type="term" value="C:extracellular region"/>
    <property type="evidence" value="ECO:0007669"/>
    <property type="project" value="UniProtKB-SubCell"/>
</dbReference>